<sequence>MGMSAKYTFVFVNSSEEVSYSFRVNDPSTVSRLVMSPHGQLTMFDWSDESRQWLLHWATPTSQCDVYACGPFGLCDSSQYCRCLPRLRARVARGLGRPALERRLREEDELAMQRGRVIDRWVPPGAKRPAAERLFPGG</sequence>
<organism evidence="4 5">
    <name type="scientific">Panicum miliaceum</name>
    <name type="common">Proso millet</name>
    <name type="synonym">Broomcorn millet</name>
    <dbReference type="NCBI Taxonomy" id="4540"/>
    <lineage>
        <taxon>Eukaryota</taxon>
        <taxon>Viridiplantae</taxon>
        <taxon>Streptophyta</taxon>
        <taxon>Embryophyta</taxon>
        <taxon>Tracheophyta</taxon>
        <taxon>Spermatophyta</taxon>
        <taxon>Magnoliopsida</taxon>
        <taxon>Liliopsida</taxon>
        <taxon>Poales</taxon>
        <taxon>Poaceae</taxon>
        <taxon>PACMAD clade</taxon>
        <taxon>Panicoideae</taxon>
        <taxon>Panicodae</taxon>
        <taxon>Paniceae</taxon>
        <taxon>Panicinae</taxon>
        <taxon>Panicum</taxon>
        <taxon>Panicum sect. Panicum</taxon>
    </lineage>
</organism>
<dbReference type="Proteomes" id="UP000275267">
    <property type="component" value="Unassembled WGS sequence"/>
</dbReference>
<keyword evidence="5" id="KW-1185">Reference proteome</keyword>
<dbReference type="GO" id="GO:0048544">
    <property type="term" value="P:recognition of pollen"/>
    <property type="evidence" value="ECO:0007669"/>
    <property type="project" value="InterPro"/>
</dbReference>
<reference evidence="5" key="1">
    <citation type="journal article" date="2019" name="Nat. Commun.">
        <title>The genome of broomcorn millet.</title>
        <authorList>
            <person name="Zou C."/>
            <person name="Miki D."/>
            <person name="Li D."/>
            <person name="Tang Q."/>
            <person name="Xiao L."/>
            <person name="Rajput S."/>
            <person name="Deng P."/>
            <person name="Jia W."/>
            <person name="Huang R."/>
            <person name="Zhang M."/>
            <person name="Sun Y."/>
            <person name="Hu J."/>
            <person name="Fu X."/>
            <person name="Schnable P.S."/>
            <person name="Li F."/>
            <person name="Zhang H."/>
            <person name="Feng B."/>
            <person name="Zhu X."/>
            <person name="Liu R."/>
            <person name="Schnable J.C."/>
            <person name="Zhu J.-K."/>
            <person name="Zhang H."/>
        </authorList>
    </citation>
    <scope>NUCLEOTIDE SEQUENCE [LARGE SCALE GENOMIC DNA]</scope>
</reference>
<dbReference type="PANTHER" id="PTHR32444">
    <property type="entry name" value="BULB-TYPE LECTIN DOMAIN-CONTAINING PROTEIN"/>
    <property type="match status" value="1"/>
</dbReference>
<dbReference type="Pfam" id="PF00954">
    <property type="entry name" value="S_locus_glycop"/>
    <property type="match status" value="1"/>
</dbReference>
<keyword evidence="2" id="KW-1015">Disulfide bond</keyword>
<dbReference type="EMBL" id="PQIB02000001">
    <property type="protein sequence ID" value="RLN43208.1"/>
    <property type="molecule type" value="Genomic_DNA"/>
</dbReference>
<evidence type="ECO:0000259" key="3">
    <source>
        <dbReference type="Pfam" id="PF00954"/>
    </source>
</evidence>
<dbReference type="STRING" id="4540.A0A3L6TW92"/>
<evidence type="ECO:0000256" key="1">
    <source>
        <dbReference type="ARBA" id="ARBA00022729"/>
    </source>
</evidence>
<dbReference type="AlphaFoldDB" id="A0A3L6TW92"/>
<name>A0A3L6TW92_PANMI</name>
<evidence type="ECO:0000313" key="5">
    <source>
        <dbReference type="Proteomes" id="UP000275267"/>
    </source>
</evidence>
<comment type="caution">
    <text evidence="4">The sequence shown here is derived from an EMBL/GenBank/DDBJ whole genome shotgun (WGS) entry which is preliminary data.</text>
</comment>
<feature type="domain" description="S-locus glycoprotein" evidence="3">
    <location>
        <begin position="6"/>
        <end position="85"/>
    </location>
</feature>
<evidence type="ECO:0000313" key="4">
    <source>
        <dbReference type="EMBL" id="RLN43208.1"/>
    </source>
</evidence>
<protein>
    <recommendedName>
        <fullName evidence="3">S-locus glycoprotein domain-containing protein</fullName>
    </recommendedName>
</protein>
<evidence type="ECO:0000256" key="2">
    <source>
        <dbReference type="ARBA" id="ARBA00023157"/>
    </source>
</evidence>
<dbReference type="PANTHER" id="PTHR32444:SF247">
    <property type="entry name" value="OS01G0958200 PROTEIN"/>
    <property type="match status" value="1"/>
</dbReference>
<gene>
    <name evidence="4" type="ORF">C2845_PM01G10100</name>
</gene>
<dbReference type="InterPro" id="IPR000858">
    <property type="entry name" value="S_locus_glycoprot_dom"/>
</dbReference>
<dbReference type="OrthoDB" id="643280at2759"/>
<keyword evidence="1" id="KW-0732">Signal</keyword>
<accession>A0A3L6TW92</accession>
<proteinExistence type="predicted"/>